<dbReference type="EMBL" id="AXCM01001674">
    <property type="status" value="NOT_ANNOTATED_CDS"/>
    <property type="molecule type" value="Genomic_DNA"/>
</dbReference>
<accession>A0A182LUK7</accession>
<evidence type="ECO:0000313" key="6">
    <source>
        <dbReference type="Proteomes" id="UP000075883"/>
    </source>
</evidence>
<dbReference type="InterPro" id="IPR003591">
    <property type="entry name" value="Leu-rich_rpt_typical-subtyp"/>
</dbReference>
<feature type="coiled-coil region" evidence="3">
    <location>
        <begin position="470"/>
        <end position="504"/>
    </location>
</feature>
<feature type="coiled-coil region" evidence="3">
    <location>
        <begin position="371"/>
        <end position="402"/>
    </location>
</feature>
<dbReference type="EnsemblMetazoa" id="ACUA002340-RA">
    <property type="protein sequence ID" value="ACUA002340-PA"/>
    <property type="gene ID" value="ACUA002340"/>
</dbReference>
<dbReference type="Proteomes" id="UP000075883">
    <property type="component" value="Unassembled WGS sequence"/>
</dbReference>
<sequence>MAVHPALSLNVIILLLLSPTDVLPGLLGEYSCYSGLDVCRLKEVVLETDRAVELSIFRNIRDPLVIESGTIPNFSPELLRKVPSVTDLTVDRLEIVQLYVRPGLLHLSAVGNAIEKVLLLETEDRERQYSMLTLHLSYNKLTELPPLERFVRLMTLAVDNNLLSAIDMGAFAKLTNLRVLSLAHNRLLTVTTPAEMPIQLIKLRRLSFANNQLAMLDIRTWEFDSLEDLNVTSNTLTRIEGSLTQFPVLKRLELAGNRWYCEWLMLLYTYQETASGLKLDSDDPARCRDENMMTPHHHCCNPAGADGSGLIDVFGEKWDELKRLANLLDKINSTIANGSASVNRVLNVQHEALLSRVAKLSETQQDQTFQLRELEQGVDRQNNKLSSLETDLKQKVDRLSQKVNARWNQTDAGIGEHLDATAVTPTNTTNWPVIASKNEKNLSQLRELLLTTSSQFNLYSTRSYEQEALLKAQSNRLETVQQELEKVQRNGKQIREQLEKLETTADNIISFLTAIRKGCVEEEHEGEFN</sequence>
<dbReference type="SUPFAM" id="SSF52058">
    <property type="entry name" value="L domain-like"/>
    <property type="match status" value="1"/>
</dbReference>
<evidence type="ECO:0000256" key="1">
    <source>
        <dbReference type="ARBA" id="ARBA00022614"/>
    </source>
</evidence>
<feature type="signal peptide" evidence="4">
    <location>
        <begin position="1"/>
        <end position="22"/>
    </location>
</feature>
<keyword evidence="4" id="KW-0732">Signal</keyword>
<dbReference type="STRING" id="139723.A0A182LUK7"/>
<dbReference type="AlphaFoldDB" id="A0A182LUK7"/>
<protein>
    <recommendedName>
        <fullName evidence="7">Leucine-rich immune protein (Short)</fullName>
    </recommendedName>
</protein>
<dbReference type="InterPro" id="IPR001611">
    <property type="entry name" value="Leu-rich_rpt"/>
</dbReference>
<dbReference type="InterPro" id="IPR032675">
    <property type="entry name" value="LRR_dom_sf"/>
</dbReference>
<dbReference type="SMART" id="SM00369">
    <property type="entry name" value="LRR_TYP"/>
    <property type="match status" value="3"/>
</dbReference>
<evidence type="ECO:0008006" key="7">
    <source>
        <dbReference type="Google" id="ProtNLM"/>
    </source>
</evidence>
<keyword evidence="3" id="KW-0175">Coiled coil</keyword>
<organism evidence="5 6">
    <name type="scientific">Anopheles culicifacies</name>
    <dbReference type="NCBI Taxonomy" id="139723"/>
    <lineage>
        <taxon>Eukaryota</taxon>
        <taxon>Metazoa</taxon>
        <taxon>Ecdysozoa</taxon>
        <taxon>Arthropoda</taxon>
        <taxon>Hexapoda</taxon>
        <taxon>Insecta</taxon>
        <taxon>Pterygota</taxon>
        <taxon>Neoptera</taxon>
        <taxon>Endopterygota</taxon>
        <taxon>Diptera</taxon>
        <taxon>Nematocera</taxon>
        <taxon>Culicoidea</taxon>
        <taxon>Culicidae</taxon>
        <taxon>Anophelinae</taxon>
        <taxon>Anopheles</taxon>
        <taxon>culicifacies species complex</taxon>
    </lineage>
</organism>
<keyword evidence="6" id="KW-1185">Reference proteome</keyword>
<evidence type="ECO:0000256" key="3">
    <source>
        <dbReference type="SAM" id="Coils"/>
    </source>
</evidence>
<dbReference type="PANTHER" id="PTHR24366:SF96">
    <property type="entry name" value="LEUCINE RICH REPEAT CONTAINING 53"/>
    <property type="match status" value="1"/>
</dbReference>
<evidence type="ECO:0000256" key="2">
    <source>
        <dbReference type="ARBA" id="ARBA00022737"/>
    </source>
</evidence>
<dbReference type="PROSITE" id="PS51450">
    <property type="entry name" value="LRR"/>
    <property type="match status" value="1"/>
</dbReference>
<feature type="chain" id="PRO_5039916587" description="Leucine-rich immune protein (Short)" evidence="4">
    <location>
        <begin position="23"/>
        <end position="529"/>
    </location>
</feature>
<reference evidence="5" key="2">
    <citation type="submission" date="2020-05" db="UniProtKB">
        <authorList>
            <consortium name="EnsemblMetazoa"/>
        </authorList>
    </citation>
    <scope>IDENTIFICATION</scope>
    <source>
        <strain evidence="5">A-37</strain>
    </source>
</reference>
<proteinExistence type="predicted"/>
<keyword evidence="2" id="KW-0677">Repeat</keyword>
<evidence type="ECO:0000256" key="4">
    <source>
        <dbReference type="SAM" id="SignalP"/>
    </source>
</evidence>
<dbReference type="VEuPathDB" id="VectorBase:ACUA002340"/>
<dbReference type="Gene3D" id="3.80.10.10">
    <property type="entry name" value="Ribonuclease Inhibitor"/>
    <property type="match status" value="1"/>
</dbReference>
<dbReference type="PANTHER" id="PTHR24366">
    <property type="entry name" value="IG(IMMUNOGLOBULIN) AND LRR(LEUCINE RICH REPEAT) DOMAINS"/>
    <property type="match status" value="1"/>
</dbReference>
<keyword evidence="1" id="KW-0433">Leucine-rich repeat</keyword>
<dbReference type="Pfam" id="PF13855">
    <property type="entry name" value="LRR_8"/>
    <property type="match status" value="1"/>
</dbReference>
<reference evidence="6" key="1">
    <citation type="submission" date="2013-09" db="EMBL/GenBank/DDBJ databases">
        <title>The Genome Sequence of Anopheles culicifacies species A.</title>
        <authorList>
            <consortium name="The Broad Institute Genomics Platform"/>
            <person name="Neafsey D.E."/>
            <person name="Besansky N."/>
            <person name="Howell P."/>
            <person name="Walton C."/>
            <person name="Young S.K."/>
            <person name="Zeng Q."/>
            <person name="Gargeya S."/>
            <person name="Fitzgerald M."/>
            <person name="Haas B."/>
            <person name="Abouelleil A."/>
            <person name="Allen A.W."/>
            <person name="Alvarado L."/>
            <person name="Arachchi H.M."/>
            <person name="Berlin A.M."/>
            <person name="Chapman S.B."/>
            <person name="Gainer-Dewar J."/>
            <person name="Goldberg J."/>
            <person name="Griggs A."/>
            <person name="Gujja S."/>
            <person name="Hansen M."/>
            <person name="Howarth C."/>
            <person name="Imamovic A."/>
            <person name="Ireland A."/>
            <person name="Larimer J."/>
            <person name="McCowan C."/>
            <person name="Murphy C."/>
            <person name="Pearson M."/>
            <person name="Poon T.W."/>
            <person name="Priest M."/>
            <person name="Roberts A."/>
            <person name="Saif S."/>
            <person name="Shea T."/>
            <person name="Sisk P."/>
            <person name="Sykes S."/>
            <person name="Wortman J."/>
            <person name="Nusbaum C."/>
            <person name="Birren B."/>
        </authorList>
    </citation>
    <scope>NUCLEOTIDE SEQUENCE [LARGE SCALE GENOMIC DNA]</scope>
    <source>
        <strain evidence="6">A-37</strain>
    </source>
</reference>
<evidence type="ECO:0000313" key="5">
    <source>
        <dbReference type="EnsemblMetazoa" id="ACUA002340-PA"/>
    </source>
</evidence>
<name>A0A182LUK7_9DIPT</name>